<comment type="caution">
    <text evidence="1">The sequence shown here is derived from an EMBL/GenBank/DDBJ whole genome shotgun (WGS) entry which is preliminary data.</text>
</comment>
<proteinExistence type="predicted"/>
<reference evidence="1 2" key="1">
    <citation type="journal article" date="2019" name="Int. J. Syst. Evol. Microbiol.">
        <title>The Global Catalogue of Microorganisms (GCM) 10K type strain sequencing project: providing services to taxonomists for standard genome sequencing and annotation.</title>
        <authorList>
            <consortium name="The Broad Institute Genomics Platform"/>
            <consortium name="The Broad Institute Genome Sequencing Center for Infectious Disease"/>
            <person name="Wu L."/>
            <person name="Ma J."/>
        </authorList>
    </citation>
    <scope>NUCLEOTIDE SEQUENCE [LARGE SCALE GENOMIC DNA]</scope>
    <source>
        <strain evidence="1 2">JCM 16365</strain>
    </source>
</reference>
<evidence type="ECO:0000313" key="2">
    <source>
        <dbReference type="Proteomes" id="UP001500274"/>
    </source>
</evidence>
<sequence length="241" mass="25855">MCTVIVRVPEDASEPTRIVAIRDEDPNRPWNRLGPWWPDAYPGVIGVHDVRAGGAWLAADPAASRLAVLLNRADSSPLADDAVTSRGVLPLEAVAGRAPEGAPPTRGFNLLDVSPAGARVISWDGEALRESVLSPGTHMIAHDDLDDSRTARITHWLPQFAAVADEESGDGWWRTWLEVIERSAELEATDDRALIRDHRHLGIPTLSLLVCVASVGGAGGVDVRYADLPAPGRWGPLTPTA</sequence>
<dbReference type="Pfam" id="PF05742">
    <property type="entry name" value="TANGO2"/>
    <property type="match status" value="1"/>
</dbReference>
<keyword evidence="2" id="KW-1185">Reference proteome</keyword>
<evidence type="ECO:0008006" key="3">
    <source>
        <dbReference type="Google" id="ProtNLM"/>
    </source>
</evidence>
<dbReference type="RefSeq" id="WP_344227384.1">
    <property type="nucleotide sequence ID" value="NZ_BAAARI010000005.1"/>
</dbReference>
<accession>A0ABN3P7E3</accession>
<name>A0ABN3P7E3_9MICO</name>
<organism evidence="1 2">
    <name type="scientific">Microbacterium binotii</name>
    <dbReference type="NCBI Taxonomy" id="462710"/>
    <lineage>
        <taxon>Bacteria</taxon>
        <taxon>Bacillati</taxon>
        <taxon>Actinomycetota</taxon>
        <taxon>Actinomycetes</taxon>
        <taxon>Micrococcales</taxon>
        <taxon>Microbacteriaceae</taxon>
        <taxon>Microbacterium</taxon>
    </lineage>
</organism>
<dbReference type="Proteomes" id="UP001500274">
    <property type="component" value="Unassembled WGS sequence"/>
</dbReference>
<evidence type="ECO:0000313" key="1">
    <source>
        <dbReference type="EMBL" id="GAA2572654.1"/>
    </source>
</evidence>
<protein>
    <recommendedName>
        <fullName evidence="3">NRDE family protein</fullName>
    </recommendedName>
</protein>
<dbReference type="InterPro" id="IPR008551">
    <property type="entry name" value="TANGO2"/>
</dbReference>
<gene>
    <name evidence="1" type="ORF">GCM10009862_09480</name>
</gene>
<dbReference type="EMBL" id="BAAARI010000005">
    <property type="protein sequence ID" value="GAA2572654.1"/>
    <property type="molecule type" value="Genomic_DNA"/>
</dbReference>